<proteinExistence type="predicted"/>
<dbReference type="AlphaFoldDB" id="A0A2I0KA24"/>
<sequence>MASSSPPSDGFSLAALCPSLARLLRPLPRKEPFPSTPTRLLHHHLATGNAFGSGKSARHEARWWLLRWRHCEPLPDFFVSLFASVVWQWLDWSAHGGFPNSARFVDCLMSSSA</sequence>
<dbReference type="EMBL" id="PGOL01000754">
    <property type="protein sequence ID" value="PKI65387.1"/>
    <property type="molecule type" value="Genomic_DNA"/>
</dbReference>
<evidence type="ECO:0000313" key="2">
    <source>
        <dbReference type="Proteomes" id="UP000233551"/>
    </source>
</evidence>
<accession>A0A2I0KA24</accession>
<protein>
    <submittedName>
        <fullName evidence="1">Uncharacterized protein</fullName>
    </submittedName>
</protein>
<comment type="caution">
    <text evidence="1">The sequence shown here is derived from an EMBL/GenBank/DDBJ whole genome shotgun (WGS) entry which is preliminary data.</text>
</comment>
<name>A0A2I0KA24_PUNGR</name>
<evidence type="ECO:0000313" key="1">
    <source>
        <dbReference type="EMBL" id="PKI65387.1"/>
    </source>
</evidence>
<keyword evidence="2" id="KW-1185">Reference proteome</keyword>
<dbReference type="Proteomes" id="UP000233551">
    <property type="component" value="Unassembled WGS sequence"/>
</dbReference>
<gene>
    <name evidence="1" type="ORF">CRG98_014203</name>
</gene>
<reference evidence="1 2" key="1">
    <citation type="submission" date="2017-11" db="EMBL/GenBank/DDBJ databases">
        <title>De-novo sequencing of pomegranate (Punica granatum L.) genome.</title>
        <authorList>
            <person name="Akparov Z."/>
            <person name="Amiraslanov A."/>
            <person name="Hajiyeva S."/>
            <person name="Abbasov M."/>
            <person name="Kaur K."/>
            <person name="Hamwieh A."/>
            <person name="Solovyev V."/>
            <person name="Salamov A."/>
            <person name="Braich B."/>
            <person name="Kosarev P."/>
            <person name="Mahmoud A."/>
            <person name="Hajiyev E."/>
            <person name="Babayeva S."/>
            <person name="Izzatullayeva V."/>
            <person name="Mammadov A."/>
            <person name="Mammadov A."/>
            <person name="Sharifova S."/>
            <person name="Ojaghi J."/>
            <person name="Eynullazada K."/>
            <person name="Bayramov B."/>
            <person name="Abdulazimova A."/>
            <person name="Shahmuradov I."/>
        </authorList>
    </citation>
    <scope>NUCLEOTIDE SEQUENCE [LARGE SCALE GENOMIC DNA]</scope>
    <source>
        <strain evidence="2">cv. AG2017</strain>
        <tissue evidence="1">Leaf</tissue>
    </source>
</reference>
<organism evidence="1 2">
    <name type="scientific">Punica granatum</name>
    <name type="common">Pomegranate</name>
    <dbReference type="NCBI Taxonomy" id="22663"/>
    <lineage>
        <taxon>Eukaryota</taxon>
        <taxon>Viridiplantae</taxon>
        <taxon>Streptophyta</taxon>
        <taxon>Embryophyta</taxon>
        <taxon>Tracheophyta</taxon>
        <taxon>Spermatophyta</taxon>
        <taxon>Magnoliopsida</taxon>
        <taxon>eudicotyledons</taxon>
        <taxon>Gunneridae</taxon>
        <taxon>Pentapetalae</taxon>
        <taxon>rosids</taxon>
        <taxon>malvids</taxon>
        <taxon>Myrtales</taxon>
        <taxon>Lythraceae</taxon>
        <taxon>Punica</taxon>
    </lineage>
</organism>